<evidence type="ECO:0000256" key="1">
    <source>
        <dbReference type="SAM" id="MobiDB-lite"/>
    </source>
</evidence>
<dbReference type="InterPro" id="IPR036390">
    <property type="entry name" value="WH_DNA-bd_sf"/>
</dbReference>
<dbReference type="GO" id="GO:0005852">
    <property type="term" value="C:eukaryotic translation initiation factor 3 complex"/>
    <property type="evidence" value="ECO:0007669"/>
    <property type="project" value="InterPro"/>
</dbReference>
<dbReference type="InterPro" id="IPR033464">
    <property type="entry name" value="CSN8_PSD8_EIF3K"/>
</dbReference>
<proteinExistence type="predicted"/>
<gene>
    <name evidence="3" type="ORF">POVCU2_0018880</name>
</gene>
<dbReference type="InterPro" id="IPR016020">
    <property type="entry name" value="Transl_init_fac_sub12_N_euk"/>
</dbReference>
<dbReference type="Pfam" id="PF10075">
    <property type="entry name" value="CSN8_PSD8_EIF3K"/>
    <property type="match status" value="1"/>
</dbReference>
<organism evidence="3 4">
    <name type="scientific">Plasmodium ovale curtisi</name>
    <dbReference type="NCBI Taxonomy" id="864141"/>
    <lineage>
        <taxon>Eukaryota</taxon>
        <taxon>Sar</taxon>
        <taxon>Alveolata</taxon>
        <taxon>Apicomplexa</taxon>
        <taxon>Aconoidasida</taxon>
        <taxon>Haemosporida</taxon>
        <taxon>Plasmodiidae</taxon>
        <taxon>Plasmodium</taxon>
        <taxon>Plasmodium (Plasmodium)</taxon>
    </lineage>
</organism>
<evidence type="ECO:0000313" key="3">
    <source>
        <dbReference type="EMBL" id="SBS83094.1"/>
    </source>
</evidence>
<keyword evidence="3" id="KW-0648">Protein biosynthesis</keyword>
<dbReference type="GO" id="GO:0006446">
    <property type="term" value="P:regulation of translational initiation"/>
    <property type="evidence" value="ECO:0007669"/>
    <property type="project" value="InterPro"/>
</dbReference>
<dbReference type="PANTHER" id="PTHR13022:SF0">
    <property type="entry name" value="EUKARYOTIC TRANSLATION INITIATION FACTOR 3 SUBUNIT K"/>
    <property type="match status" value="1"/>
</dbReference>
<protein>
    <submittedName>
        <fullName evidence="3">Eukaryotic translation initiation factor 3 subunit K, putative (EIF3K)</fullName>
    </submittedName>
</protein>
<sequence>MDVRSIIEEVQAIKSPSMCTSSDSIRKKDPSPIYNMNVQVHLYAPALLQLCEVLSDYVDLAFENNDYFDNEVMLTLLRLFCLYPHCYDKIVIKKILVCVLYNINTVDVNIYLSLINSNLYDDNIKSVIYIYDLIKECKFKKLWNCINSGNSGSGNSGSGNSGSGNSGSGNNGSGDNGSGDKNNNYDFSFLKNYNNFIYNVRKYILNTISLSFENISLKKMSEYLNLNDFCELENMLIENKWIIKKVIYKEEEQFVCCNGNIDTTQMKKNINTYLSEDNISSYITKLNT</sequence>
<evidence type="ECO:0000313" key="4">
    <source>
        <dbReference type="Proteomes" id="UP000078560"/>
    </source>
</evidence>
<dbReference type="AlphaFoldDB" id="A0A1A8VRF1"/>
<feature type="region of interest" description="Disordered" evidence="1">
    <location>
        <begin position="152"/>
        <end position="177"/>
    </location>
</feature>
<accession>A0A1A8VRF1</accession>
<dbReference type="GO" id="GO:0043022">
    <property type="term" value="F:ribosome binding"/>
    <property type="evidence" value="ECO:0007669"/>
    <property type="project" value="InterPro"/>
</dbReference>
<dbReference type="InterPro" id="IPR036388">
    <property type="entry name" value="WH-like_DNA-bd_sf"/>
</dbReference>
<feature type="domain" description="CSN8/PSMD8/EIF3K" evidence="2">
    <location>
        <begin position="195"/>
        <end position="244"/>
    </location>
</feature>
<dbReference type="EMBL" id="FLQU01000249">
    <property type="protein sequence ID" value="SBS83094.1"/>
    <property type="molecule type" value="Genomic_DNA"/>
</dbReference>
<evidence type="ECO:0000259" key="2">
    <source>
        <dbReference type="Pfam" id="PF10075"/>
    </source>
</evidence>
<dbReference type="GO" id="GO:0003743">
    <property type="term" value="F:translation initiation factor activity"/>
    <property type="evidence" value="ECO:0007669"/>
    <property type="project" value="UniProtKB-KW"/>
</dbReference>
<dbReference type="PANTHER" id="PTHR13022">
    <property type="entry name" value="EUKARYOTIC TRANSLATION INITIATION FACTOR 3 SUBUNIT 11"/>
    <property type="match status" value="1"/>
</dbReference>
<dbReference type="Gene3D" id="1.10.10.10">
    <property type="entry name" value="Winged helix-like DNA-binding domain superfamily/Winged helix DNA-binding domain"/>
    <property type="match status" value="1"/>
</dbReference>
<dbReference type="Gene3D" id="1.25.40.250">
    <property type="entry name" value="ARM repeat, domain 1"/>
    <property type="match status" value="1"/>
</dbReference>
<dbReference type="InterPro" id="IPR016024">
    <property type="entry name" value="ARM-type_fold"/>
</dbReference>
<reference evidence="4" key="1">
    <citation type="submission" date="2016-05" db="EMBL/GenBank/DDBJ databases">
        <authorList>
            <person name="Naeem Raeece"/>
        </authorList>
    </citation>
    <scope>NUCLEOTIDE SEQUENCE [LARGE SCALE GENOMIC DNA]</scope>
</reference>
<name>A0A1A8VRF1_PLAOA</name>
<dbReference type="Proteomes" id="UP000078560">
    <property type="component" value="Unassembled WGS sequence"/>
</dbReference>
<dbReference type="SUPFAM" id="SSF46785">
    <property type="entry name" value="Winged helix' DNA-binding domain"/>
    <property type="match status" value="1"/>
</dbReference>
<dbReference type="InterPro" id="IPR009374">
    <property type="entry name" value="eIF3k"/>
</dbReference>
<keyword evidence="3" id="KW-0396">Initiation factor</keyword>
<dbReference type="SUPFAM" id="SSF48371">
    <property type="entry name" value="ARM repeat"/>
    <property type="match status" value="1"/>
</dbReference>